<dbReference type="SUPFAM" id="SSF109604">
    <property type="entry name" value="HD-domain/PDEase-like"/>
    <property type="match status" value="1"/>
</dbReference>
<dbReference type="InterPro" id="IPR013976">
    <property type="entry name" value="HDOD"/>
</dbReference>
<reference evidence="2 3" key="1">
    <citation type="journal article" date="2016" name="Genome Announc.">
        <title>First Complete Genome Sequence of a Subdivision 6 Acidobacterium Strain.</title>
        <authorList>
            <person name="Huang S."/>
            <person name="Vieira S."/>
            <person name="Bunk B."/>
            <person name="Riedel T."/>
            <person name="Sproer C."/>
            <person name="Overmann J."/>
        </authorList>
    </citation>
    <scope>NUCLEOTIDE SEQUENCE [LARGE SCALE GENOMIC DNA]</scope>
    <source>
        <strain evidence="3">DSM 100886 HEG_-6_39</strain>
    </source>
</reference>
<dbReference type="RefSeq" id="WP_110170603.1">
    <property type="nucleotide sequence ID" value="NZ_CP015136.1"/>
</dbReference>
<dbReference type="InterPro" id="IPR052340">
    <property type="entry name" value="RNase_Y/CdgJ"/>
</dbReference>
<dbReference type="PANTHER" id="PTHR33525:SF3">
    <property type="entry name" value="RIBONUCLEASE Y"/>
    <property type="match status" value="1"/>
</dbReference>
<proteinExistence type="predicted"/>
<dbReference type="CDD" id="cd00077">
    <property type="entry name" value="HDc"/>
    <property type="match status" value="1"/>
</dbReference>
<evidence type="ECO:0000313" key="3">
    <source>
        <dbReference type="Proteomes" id="UP000076079"/>
    </source>
</evidence>
<dbReference type="STRING" id="1855912.LuPra_02000"/>
<organism evidence="2 3">
    <name type="scientific">Luteitalea pratensis</name>
    <dbReference type="NCBI Taxonomy" id="1855912"/>
    <lineage>
        <taxon>Bacteria</taxon>
        <taxon>Pseudomonadati</taxon>
        <taxon>Acidobacteriota</taxon>
        <taxon>Vicinamibacteria</taxon>
        <taxon>Vicinamibacterales</taxon>
        <taxon>Vicinamibacteraceae</taxon>
        <taxon>Luteitalea</taxon>
    </lineage>
</organism>
<protein>
    <submittedName>
        <fullName evidence="2">HDOD domain protein</fullName>
    </submittedName>
</protein>
<accession>A0A143PJP8</accession>
<dbReference type="Pfam" id="PF08668">
    <property type="entry name" value="HDOD"/>
    <property type="match status" value="1"/>
</dbReference>
<dbReference type="Gene3D" id="1.10.3210.10">
    <property type="entry name" value="Hypothetical protein af1432"/>
    <property type="match status" value="1"/>
</dbReference>
<dbReference type="Proteomes" id="UP000076079">
    <property type="component" value="Chromosome"/>
</dbReference>
<dbReference type="PATRIC" id="fig|1813736.3.peg.2100"/>
<evidence type="ECO:0000313" key="2">
    <source>
        <dbReference type="EMBL" id="AMY08795.1"/>
    </source>
</evidence>
<reference evidence="3" key="2">
    <citation type="submission" date="2016-04" db="EMBL/GenBank/DDBJ databases">
        <title>First Complete Genome Sequence of a Subdivision 6 Acidobacterium.</title>
        <authorList>
            <person name="Huang S."/>
            <person name="Vieira S."/>
            <person name="Bunk B."/>
            <person name="Riedel T."/>
            <person name="Sproeer C."/>
            <person name="Overmann J."/>
        </authorList>
    </citation>
    <scope>NUCLEOTIDE SEQUENCE [LARGE SCALE GENOMIC DNA]</scope>
    <source>
        <strain evidence="3">DSM 100886 HEG_-6_39</strain>
    </source>
</reference>
<sequence length="280" mass="30401">MHSRSLIDVLGDELARNDLQLPVYPAIATRIQALAASGTGTSDQFEMLLAHDPAIASQVLRTANSAFYAGLSSVATIRAAVMRLGLDQLVSLAVACAQKGQFTGQDPQIQRLMSQLWQHSVAVAFGSRWLAERSGYRSLAGECFMAGLFHDIGKLLILKVLDDLRRRGEWTLELPPSLVQELLTSLHAEQGARLIQQWNLSPLYADVARRHGMPSIGEANPVHLVVRLVNNACTKLGINLYRQDGIALTASLEAAALGLKEVVIAELEIMLEDGMQTLAA</sequence>
<dbReference type="EMBL" id="CP015136">
    <property type="protein sequence ID" value="AMY08795.1"/>
    <property type="molecule type" value="Genomic_DNA"/>
</dbReference>
<dbReference type="AlphaFoldDB" id="A0A143PJP8"/>
<dbReference type="PANTHER" id="PTHR33525">
    <property type="match status" value="1"/>
</dbReference>
<evidence type="ECO:0000259" key="1">
    <source>
        <dbReference type="PROSITE" id="PS51833"/>
    </source>
</evidence>
<dbReference type="PROSITE" id="PS51833">
    <property type="entry name" value="HDOD"/>
    <property type="match status" value="1"/>
</dbReference>
<gene>
    <name evidence="2" type="ORF">LuPra_02000</name>
</gene>
<dbReference type="InterPro" id="IPR003607">
    <property type="entry name" value="HD/PDEase_dom"/>
</dbReference>
<dbReference type="OrthoDB" id="128366at2"/>
<keyword evidence="3" id="KW-1185">Reference proteome</keyword>
<dbReference type="KEGG" id="abac:LuPra_02000"/>
<name>A0A143PJP8_LUTPR</name>
<feature type="domain" description="HDOD" evidence="1">
    <location>
        <begin position="21"/>
        <end position="214"/>
    </location>
</feature>